<dbReference type="OrthoDB" id="9813152at2"/>
<feature type="domain" description="HTH cro/C1-type" evidence="1">
    <location>
        <begin position="34"/>
        <end position="89"/>
    </location>
</feature>
<dbReference type="AlphaFoldDB" id="A0A562J0N5"/>
<dbReference type="Proteomes" id="UP000319627">
    <property type="component" value="Unassembled WGS sequence"/>
</dbReference>
<dbReference type="SMART" id="SM00530">
    <property type="entry name" value="HTH_XRE"/>
    <property type="match status" value="1"/>
</dbReference>
<keyword evidence="3" id="KW-1185">Reference proteome</keyword>
<dbReference type="Gene3D" id="1.10.260.40">
    <property type="entry name" value="lambda repressor-like DNA-binding domains"/>
    <property type="match status" value="1"/>
</dbReference>
<evidence type="ECO:0000313" key="2">
    <source>
        <dbReference type="EMBL" id="TWH76707.1"/>
    </source>
</evidence>
<organism evidence="2 3">
    <name type="scientific">Azomonas agilis</name>
    <dbReference type="NCBI Taxonomy" id="116849"/>
    <lineage>
        <taxon>Bacteria</taxon>
        <taxon>Pseudomonadati</taxon>
        <taxon>Pseudomonadota</taxon>
        <taxon>Gammaproteobacteria</taxon>
        <taxon>Pseudomonadales</taxon>
        <taxon>Pseudomonadaceae</taxon>
        <taxon>Azomonas</taxon>
    </lineage>
</organism>
<gene>
    <name evidence="2" type="ORF">LX59_00752</name>
</gene>
<dbReference type="PROSITE" id="PS50943">
    <property type="entry name" value="HTH_CROC1"/>
    <property type="match status" value="1"/>
</dbReference>
<proteinExistence type="predicted"/>
<evidence type="ECO:0000259" key="1">
    <source>
        <dbReference type="PROSITE" id="PS50943"/>
    </source>
</evidence>
<name>A0A562J0N5_9GAMM</name>
<reference evidence="2 3" key="1">
    <citation type="submission" date="2019-07" db="EMBL/GenBank/DDBJ databases">
        <title>Genomic Encyclopedia of Type Strains, Phase I: the one thousand microbial genomes (KMG-I) project.</title>
        <authorList>
            <person name="Kyrpides N."/>
        </authorList>
    </citation>
    <scope>NUCLEOTIDE SEQUENCE [LARGE SCALE GENOMIC DNA]</scope>
    <source>
        <strain evidence="2 3">DSM 375</strain>
    </source>
</reference>
<evidence type="ECO:0000313" key="3">
    <source>
        <dbReference type="Proteomes" id="UP000319627"/>
    </source>
</evidence>
<accession>A0A562J0N5</accession>
<dbReference type="InterPro" id="IPR010982">
    <property type="entry name" value="Lambda_DNA-bd_dom_sf"/>
</dbReference>
<dbReference type="CDD" id="cd00093">
    <property type="entry name" value="HTH_XRE"/>
    <property type="match status" value="1"/>
</dbReference>
<protein>
    <submittedName>
        <fullName evidence="2">Transcriptional regulator, XRE family</fullName>
    </submittedName>
</protein>
<comment type="caution">
    <text evidence="2">The sequence shown here is derived from an EMBL/GenBank/DDBJ whole genome shotgun (WGS) entry which is preliminary data.</text>
</comment>
<dbReference type="SUPFAM" id="SSF47413">
    <property type="entry name" value="lambda repressor-like DNA-binding domains"/>
    <property type="match status" value="1"/>
</dbReference>
<dbReference type="GO" id="GO:0003677">
    <property type="term" value="F:DNA binding"/>
    <property type="evidence" value="ECO:0007669"/>
    <property type="project" value="InterPro"/>
</dbReference>
<dbReference type="RefSeq" id="WP_144570492.1">
    <property type="nucleotide sequence ID" value="NZ_VLKG01000002.1"/>
</dbReference>
<sequence>MLTHAELKQRALSNPKVKENYDALAEEYALAYELLHAREQAGLTQAEVAEKMHTKAPAIARLEAGGKHSPSLSTLRKYAAAVGCELEIRLIPK</sequence>
<dbReference type="InterPro" id="IPR001387">
    <property type="entry name" value="Cro/C1-type_HTH"/>
</dbReference>
<dbReference type="EMBL" id="VLKG01000002">
    <property type="protein sequence ID" value="TWH76707.1"/>
    <property type="molecule type" value="Genomic_DNA"/>
</dbReference>
<dbReference type="Pfam" id="PF01381">
    <property type="entry name" value="HTH_3"/>
    <property type="match status" value="1"/>
</dbReference>